<evidence type="ECO:0000256" key="6">
    <source>
        <dbReference type="PIRSR" id="PIRSR026534-1"/>
    </source>
</evidence>
<comment type="pathway">
    <text evidence="1 5">Glycan metabolism; L-arabinan degradation.</text>
</comment>
<feature type="binding site" evidence="7">
    <location>
        <position position="90"/>
    </location>
    <ligand>
        <name>substrate</name>
    </ligand>
</feature>
<keyword evidence="3 5" id="KW-0378">Hydrolase</keyword>
<feature type="compositionally biased region" description="Polar residues" evidence="9">
    <location>
        <begin position="282"/>
        <end position="306"/>
    </location>
</feature>
<evidence type="ECO:0000256" key="5">
    <source>
        <dbReference type="PIRNR" id="PIRNR026534"/>
    </source>
</evidence>
<dbReference type="SUPFAM" id="SSF75005">
    <property type="entry name" value="Arabinanase/levansucrase/invertase"/>
    <property type="match status" value="1"/>
</dbReference>
<comment type="caution">
    <text evidence="10">The sequence shown here is derived from an EMBL/GenBank/DDBJ whole genome shotgun (WGS) entry which is preliminary data.</text>
</comment>
<keyword evidence="4 5" id="KW-0326">Glycosidase</keyword>
<evidence type="ECO:0000313" key="11">
    <source>
        <dbReference type="Proteomes" id="UP001198163"/>
    </source>
</evidence>
<evidence type="ECO:0000256" key="4">
    <source>
        <dbReference type="ARBA" id="ARBA00023295"/>
    </source>
</evidence>
<proteinExistence type="inferred from homology"/>
<feature type="active site" description="Proton donor" evidence="6">
    <location>
        <position position="187"/>
    </location>
</feature>
<comment type="similarity">
    <text evidence="2 5">Belongs to the glycosyl hydrolase 43 family.</text>
</comment>
<evidence type="ECO:0000256" key="8">
    <source>
        <dbReference type="PIRSR" id="PIRSR026534-3"/>
    </source>
</evidence>
<dbReference type="RefSeq" id="WP_230757856.1">
    <property type="nucleotide sequence ID" value="NZ_JAINWA010000003.1"/>
</dbReference>
<name>A0AAE3EJX8_9SPIR</name>
<dbReference type="EMBL" id="JAINWA010000003">
    <property type="protein sequence ID" value="MCD1655882.1"/>
    <property type="molecule type" value="Genomic_DNA"/>
</dbReference>
<dbReference type="PIRSF" id="PIRSF026534">
    <property type="entry name" value="Endo_alpha-L-arabinosidase"/>
    <property type="match status" value="1"/>
</dbReference>
<dbReference type="InterPro" id="IPR050727">
    <property type="entry name" value="GH43_arabinanases"/>
</dbReference>
<dbReference type="AlphaFoldDB" id="A0AAE3EJX8"/>
<dbReference type="PANTHER" id="PTHR43301">
    <property type="entry name" value="ARABINAN ENDO-1,5-ALPHA-L-ARABINOSIDASE"/>
    <property type="match status" value="1"/>
</dbReference>
<gene>
    <name evidence="10" type="ORF">K7J14_14380</name>
</gene>
<dbReference type="GO" id="GO:0005975">
    <property type="term" value="P:carbohydrate metabolic process"/>
    <property type="evidence" value="ECO:0007669"/>
    <property type="project" value="InterPro"/>
</dbReference>
<dbReference type="InterPro" id="IPR016840">
    <property type="entry name" value="Glyco_hydro_43_endo_a_Ara-ase"/>
</dbReference>
<evidence type="ECO:0000256" key="1">
    <source>
        <dbReference type="ARBA" id="ARBA00004834"/>
    </source>
</evidence>
<evidence type="ECO:0000313" key="10">
    <source>
        <dbReference type="EMBL" id="MCD1655882.1"/>
    </source>
</evidence>
<dbReference type="Gene3D" id="2.115.10.20">
    <property type="entry name" value="Glycosyl hydrolase domain, family 43"/>
    <property type="match status" value="1"/>
</dbReference>
<reference evidence="10" key="1">
    <citation type="submission" date="2021-08" db="EMBL/GenBank/DDBJ databases">
        <title>Comparative analyses of Brucepasteria parasyntrophica and Teretinema zuelzerae.</title>
        <authorList>
            <person name="Song Y."/>
            <person name="Brune A."/>
        </authorList>
    </citation>
    <scope>NUCLEOTIDE SEQUENCE</scope>
    <source>
        <strain evidence="10">DSM 1903</strain>
    </source>
</reference>
<dbReference type="CDD" id="cd08998">
    <property type="entry name" value="GH43_Arb43a-like"/>
    <property type="match status" value="1"/>
</dbReference>
<organism evidence="10 11">
    <name type="scientific">Teretinema zuelzerae</name>
    <dbReference type="NCBI Taxonomy" id="156"/>
    <lineage>
        <taxon>Bacteria</taxon>
        <taxon>Pseudomonadati</taxon>
        <taxon>Spirochaetota</taxon>
        <taxon>Spirochaetia</taxon>
        <taxon>Spirochaetales</taxon>
        <taxon>Treponemataceae</taxon>
        <taxon>Teretinema</taxon>
    </lineage>
</organism>
<evidence type="ECO:0000256" key="2">
    <source>
        <dbReference type="ARBA" id="ARBA00009865"/>
    </source>
</evidence>
<keyword evidence="11" id="KW-1185">Reference proteome</keyword>
<dbReference type="InterPro" id="IPR023296">
    <property type="entry name" value="Glyco_hydro_beta-prop_sf"/>
</dbReference>
<evidence type="ECO:0000256" key="9">
    <source>
        <dbReference type="SAM" id="MobiDB-lite"/>
    </source>
</evidence>
<dbReference type="PANTHER" id="PTHR43301:SF3">
    <property type="entry name" value="ARABINAN ENDO-1,5-ALPHA-L-ARABINOSIDASE A-RELATED"/>
    <property type="match status" value="1"/>
</dbReference>
<feature type="active site" description="Proton acceptor" evidence="6">
    <location>
        <position position="14"/>
    </location>
</feature>
<dbReference type="InterPro" id="IPR006710">
    <property type="entry name" value="Glyco_hydro_43"/>
</dbReference>
<protein>
    <submittedName>
        <fullName evidence="10">Arabinan endo-1,5-alpha-L-arabinosidase</fullName>
    </submittedName>
</protein>
<feature type="site" description="Important for catalytic activity, responsible for pKa modulation of the active site Glu and correct orientation of both the proton donor and substrate" evidence="8">
    <location>
        <position position="132"/>
    </location>
</feature>
<feature type="binding site" evidence="7">
    <location>
        <position position="14"/>
    </location>
    <ligand>
        <name>substrate</name>
    </ligand>
</feature>
<evidence type="ECO:0000256" key="7">
    <source>
        <dbReference type="PIRSR" id="PIRSR026534-2"/>
    </source>
</evidence>
<feature type="compositionally biased region" description="Basic and acidic residues" evidence="9">
    <location>
        <begin position="307"/>
        <end position="317"/>
    </location>
</feature>
<dbReference type="GO" id="GO:0046558">
    <property type="term" value="F:arabinan endo-1,5-alpha-L-arabinosidase activity"/>
    <property type="evidence" value="ECO:0007669"/>
    <property type="project" value="InterPro"/>
</dbReference>
<accession>A0AAE3EJX8</accession>
<sequence length="317" mass="35212">MSRLELSGDIIAHDPTIVFENGAYWRFQTGDRLPFFRSADLQKWESAGRVFESNPAWTSEAIPGSTHFWAPEVVFRNGEWRVYYSVSTFGSNVSAVGLAASRSLDPSSADYGWIDRGPVVFSQASDDFNAIDAAVFTDSDDRDWFVWGSFWGGIRMRALDRETGMLDLDRPVVTTLASKVAEPNPVEGAFVLPRGDWYYLFVSHDFCCRGVDSTYKIVVGRSSDPEGPYFDREGRAMAQGGGTVVRDGSSHPRWAGPGHCSVYTDNGVNRLVYHAYDRENGESPSFKSKRSSGPATSGRTARNNPQRSDKHELSELS</sequence>
<feature type="site" description="Important for substrate recognition" evidence="8">
    <location>
        <position position="259"/>
    </location>
</feature>
<feature type="binding site" evidence="7">
    <location>
        <begin position="129"/>
        <end position="132"/>
    </location>
    <ligand>
        <name>substrate</name>
    </ligand>
</feature>
<dbReference type="Proteomes" id="UP001198163">
    <property type="component" value="Unassembled WGS sequence"/>
</dbReference>
<feature type="region of interest" description="Disordered" evidence="9">
    <location>
        <begin position="279"/>
        <end position="317"/>
    </location>
</feature>
<dbReference type="Pfam" id="PF04616">
    <property type="entry name" value="Glyco_hydro_43"/>
    <property type="match status" value="1"/>
</dbReference>
<evidence type="ECO:0000256" key="3">
    <source>
        <dbReference type="ARBA" id="ARBA00022801"/>
    </source>
</evidence>
<feature type="binding site" evidence="7">
    <location>
        <begin position="149"/>
        <end position="151"/>
    </location>
    <ligand>
        <name>substrate</name>
    </ligand>
</feature>